<evidence type="ECO:0000313" key="1">
    <source>
        <dbReference type="EMBL" id="VDO22837.1"/>
    </source>
</evidence>
<organism evidence="3">
    <name type="scientific">Brugia timori</name>
    <dbReference type="NCBI Taxonomy" id="42155"/>
    <lineage>
        <taxon>Eukaryota</taxon>
        <taxon>Metazoa</taxon>
        <taxon>Ecdysozoa</taxon>
        <taxon>Nematoda</taxon>
        <taxon>Chromadorea</taxon>
        <taxon>Rhabditida</taxon>
        <taxon>Spirurina</taxon>
        <taxon>Spiruromorpha</taxon>
        <taxon>Filarioidea</taxon>
        <taxon>Onchocercidae</taxon>
        <taxon>Brugia</taxon>
    </lineage>
</organism>
<sequence length="38" mass="4663">MVFTHFSRSFKEQELNFICEIPLRRHQRIFLLLGSVRL</sequence>
<reference evidence="3" key="1">
    <citation type="submission" date="2017-02" db="UniProtKB">
        <authorList>
            <consortium name="WormBaseParasite"/>
        </authorList>
    </citation>
    <scope>IDENTIFICATION</scope>
</reference>
<name>A0A0R3QM65_9BILA</name>
<dbReference type="Proteomes" id="UP000280834">
    <property type="component" value="Unassembled WGS sequence"/>
</dbReference>
<keyword evidence="2" id="KW-1185">Reference proteome</keyword>
<gene>
    <name evidence="1" type="ORF">BTMF_LOCUS6851</name>
</gene>
<evidence type="ECO:0000313" key="2">
    <source>
        <dbReference type="Proteomes" id="UP000280834"/>
    </source>
</evidence>
<dbReference type="AlphaFoldDB" id="A0A0R3QM65"/>
<dbReference type="EMBL" id="UZAG01015725">
    <property type="protein sequence ID" value="VDO22837.1"/>
    <property type="molecule type" value="Genomic_DNA"/>
</dbReference>
<accession>A0A0R3QM65</accession>
<reference evidence="1 2" key="2">
    <citation type="submission" date="2018-11" db="EMBL/GenBank/DDBJ databases">
        <authorList>
            <consortium name="Pathogen Informatics"/>
        </authorList>
    </citation>
    <scope>NUCLEOTIDE SEQUENCE [LARGE SCALE GENOMIC DNA]</scope>
</reference>
<evidence type="ECO:0000313" key="3">
    <source>
        <dbReference type="WBParaSite" id="BTMF_0000880001-mRNA-1"/>
    </source>
</evidence>
<proteinExistence type="predicted"/>
<dbReference type="WBParaSite" id="BTMF_0000880001-mRNA-1">
    <property type="protein sequence ID" value="BTMF_0000880001-mRNA-1"/>
    <property type="gene ID" value="BTMF_0000880001"/>
</dbReference>
<protein>
    <submittedName>
        <fullName evidence="1 3">Uncharacterized protein</fullName>
    </submittedName>
</protein>